<feature type="active site" description="Charge relay system" evidence="5 6">
    <location>
        <position position="278"/>
    </location>
</feature>
<proteinExistence type="inferred from homology"/>
<comment type="caution">
    <text evidence="9">The sequence shown here is derived from an EMBL/GenBank/DDBJ whole genome shotgun (WGS) entry which is preliminary data.</text>
</comment>
<keyword evidence="7" id="KW-0732">Signal</keyword>
<protein>
    <submittedName>
        <fullName evidence="9">S8 family serine peptidase</fullName>
    </submittedName>
</protein>
<keyword evidence="2 6" id="KW-0645">Protease</keyword>
<dbReference type="InterPro" id="IPR036852">
    <property type="entry name" value="Peptidase_S8/S53_dom_sf"/>
</dbReference>
<keyword evidence="4 6" id="KW-0720">Serine protease</keyword>
<dbReference type="Gene3D" id="3.40.50.200">
    <property type="entry name" value="Peptidase S8/S53 domain"/>
    <property type="match status" value="1"/>
</dbReference>
<evidence type="ECO:0000259" key="8">
    <source>
        <dbReference type="Pfam" id="PF00082"/>
    </source>
</evidence>
<sequence length="681" mass="71720">MQFSKWISLAVMASAASLLGSCSYGTLSEQDAVPAHDKILNTSVSASTDNIIVYIAPDAINGAAADGTPQASLRVKLEDALSEIGAVDIRRAIPYSAKFEKRHAEYGFDRLYEIVLPENSDIDEVARRLAEEDAVSAVQFNTRFHNPADRMSWSYTPGVMTKSAQELPFDDPSLADQWHYINKGDLAMSPAAKEGADINVKDAWKLCTGDPLVTVAVLDEAVQWDHPDLKDNMWVNGEEIPGNGVDDDRNGYVDDIYGINAVYGTGGLDWSVAGSSGHGTHVAGTVAAVNNNGTGVSGIAGGSGNSDGVKIMSCGIFHGFGGGDALTSSRAFIYAADNGADIAQCSFGYQGGVFSSDRMYETSSGGYYLTEINAMKYFMEHGGGNVVDGGIIIFASGNEAYGMAAYPGAYKGVISVSSVAIDGLPAYYTNYGPGCDISAPGGEYYTGGQSDERSAVLSTMPTEALTIYDENGNAAGQSAVNYGYMQGTSMACPHVSGIAALGMSYARKLGKHYSRDEFISLLLSSTNNLNSLLTGSKKTLVGSTIGDMSLAPYAGGMGTGTIDTWKLLMNIEGTPILTAIVGESQNLSLNEYFGGEASRLTYTSVEISGPDMESMGLKARPEIRYGKLHIEPTRTGSGKVTVTALVGGDSLDGTDAPAAIEVTRTISVIARNVRNNNGGWL</sequence>
<dbReference type="PRINTS" id="PR00723">
    <property type="entry name" value="SUBTILISIN"/>
</dbReference>
<dbReference type="PANTHER" id="PTHR43399:SF4">
    <property type="entry name" value="CELL WALL-ASSOCIATED PROTEASE"/>
    <property type="match status" value="1"/>
</dbReference>
<evidence type="ECO:0000313" key="10">
    <source>
        <dbReference type="Proteomes" id="UP000725002"/>
    </source>
</evidence>
<evidence type="ECO:0000256" key="7">
    <source>
        <dbReference type="SAM" id="SignalP"/>
    </source>
</evidence>
<dbReference type="SUPFAM" id="SSF52743">
    <property type="entry name" value="Subtilisin-like"/>
    <property type="match status" value="1"/>
</dbReference>
<dbReference type="InterPro" id="IPR051048">
    <property type="entry name" value="Peptidase_S8/S53_subtilisin"/>
</dbReference>
<accession>A0A940DSG5</accession>
<evidence type="ECO:0000256" key="6">
    <source>
        <dbReference type="PROSITE-ProRule" id="PRU01240"/>
    </source>
</evidence>
<dbReference type="PROSITE" id="PS00138">
    <property type="entry name" value="SUBTILASE_SER"/>
    <property type="match status" value="1"/>
</dbReference>
<evidence type="ECO:0000256" key="1">
    <source>
        <dbReference type="ARBA" id="ARBA00011073"/>
    </source>
</evidence>
<dbReference type="InterPro" id="IPR000209">
    <property type="entry name" value="Peptidase_S8/S53_dom"/>
</dbReference>
<name>A0A940DSG5_9BACT</name>
<keyword evidence="3 6" id="KW-0378">Hydrolase</keyword>
<dbReference type="PROSITE" id="PS51892">
    <property type="entry name" value="SUBTILASE"/>
    <property type="match status" value="1"/>
</dbReference>
<dbReference type="InterPro" id="IPR022398">
    <property type="entry name" value="Peptidase_S8_His-AS"/>
</dbReference>
<feature type="signal peptide" evidence="7">
    <location>
        <begin position="1"/>
        <end position="20"/>
    </location>
</feature>
<dbReference type="GO" id="GO:0006508">
    <property type="term" value="P:proteolysis"/>
    <property type="evidence" value="ECO:0007669"/>
    <property type="project" value="UniProtKB-KW"/>
</dbReference>
<dbReference type="Proteomes" id="UP000725002">
    <property type="component" value="Unassembled WGS sequence"/>
</dbReference>
<dbReference type="PROSITE" id="PS51257">
    <property type="entry name" value="PROKAR_LIPOPROTEIN"/>
    <property type="match status" value="1"/>
</dbReference>
<evidence type="ECO:0000313" key="9">
    <source>
        <dbReference type="EMBL" id="MBO8482961.1"/>
    </source>
</evidence>
<dbReference type="PANTHER" id="PTHR43399">
    <property type="entry name" value="SUBTILISIN-RELATED"/>
    <property type="match status" value="1"/>
</dbReference>
<feature type="active site" description="Charge relay system" evidence="5 6">
    <location>
        <position position="219"/>
    </location>
</feature>
<feature type="active site" description="Charge relay system" evidence="5 6">
    <location>
        <position position="489"/>
    </location>
</feature>
<dbReference type="Pfam" id="PF00082">
    <property type="entry name" value="Peptidase_S8"/>
    <property type="match status" value="1"/>
</dbReference>
<comment type="similarity">
    <text evidence="1 6">Belongs to the peptidase S8 family.</text>
</comment>
<feature type="chain" id="PRO_5036843519" evidence="7">
    <location>
        <begin position="21"/>
        <end position="681"/>
    </location>
</feature>
<evidence type="ECO:0000256" key="4">
    <source>
        <dbReference type="ARBA" id="ARBA00022825"/>
    </source>
</evidence>
<dbReference type="GO" id="GO:0004252">
    <property type="term" value="F:serine-type endopeptidase activity"/>
    <property type="evidence" value="ECO:0007669"/>
    <property type="project" value="UniProtKB-UniRule"/>
</dbReference>
<evidence type="ECO:0000256" key="5">
    <source>
        <dbReference type="PIRSR" id="PIRSR615500-1"/>
    </source>
</evidence>
<gene>
    <name evidence="9" type="ORF">IAB75_02425</name>
</gene>
<organism evidence="9 10">
    <name type="scientific">Candidatus Cryptobacteroides avicola</name>
    <dbReference type="NCBI Taxonomy" id="2840757"/>
    <lineage>
        <taxon>Bacteria</taxon>
        <taxon>Pseudomonadati</taxon>
        <taxon>Bacteroidota</taxon>
        <taxon>Bacteroidia</taxon>
        <taxon>Bacteroidales</taxon>
        <taxon>Candidatus Cryptobacteroides</taxon>
    </lineage>
</organism>
<dbReference type="InterPro" id="IPR015500">
    <property type="entry name" value="Peptidase_S8_subtilisin-rel"/>
</dbReference>
<dbReference type="AlphaFoldDB" id="A0A940DSG5"/>
<dbReference type="EMBL" id="JADILV010000017">
    <property type="protein sequence ID" value="MBO8482961.1"/>
    <property type="molecule type" value="Genomic_DNA"/>
</dbReference>
<reference evidence="9" key="1">
    <citation type="submission" date="2020-10" db="EMBL/GenBank/DDBJ databases">
        <authorList>
            <person name="Gilroy R."/>
        </authorList>
    </citation>
    <scope>NUCLEOTIDE SEQUENCE</scope>
    <source>
        <strain evidence="9">G3-8215</strain>
    </source>
</reference>
<evidence type="ECO:0000256" key="2">
    <source>
        <dbReference type="ARBA" id="ARBA00022670"/>
    </source>
</evidence>
<dbReference type="InterPro" id="IPR023828">
    <property type="entry name" value="Peptidase_S8_Ser-AS"/>
</dbReference>
<evidence type="ECO:0000256" key="3">
    <source>
        <dbReference type="ARBA" id="ARBA00022801"/>
    </source>
</evidence>
<reference evidence="9" key="2">
    <citation type="journal article" date="2021" name="PeerJ">
        <title>Extensive microbial diversity within the chicken gut microbiome revealed by metagenomics and culture.</title>
        <authorList>
            <person name="Gilroy R."/>
            <person name="Ravi A."/>
            <person name="Getino M."/>
            <person name="Pursley I."/>
            <person name="Horton D.L."/>
            <person name="Alikhan N.F."/>
            <person name="Baker D."/>
            <person name="Gharbi K."/>
            <person name="Hall N."/>
            <person name="Watson M."/>
            <person name="Adriaenssens E.M."/>
            <person name="Foster-Nyarko E."/>
            <person name="Jarju S."/>
            <person name="Secka A."/>
            <person name="Antonio M."/>
            <person name="Oren A."/>
            <person name="Chaudhuri R.R."/>
            <person name="La Ragione R."/>
            <person name="Hildebrand F."/>
            <person name="Pallen M.J."/>
        </authorList>
    </citation>
    <scope>NUCLEOTIDE SEQUENCE</scope>
    <source>
        <strain evidence="9">G3-8215</strain>
    </source>
</reference>
<feature type="domain" description="Peptidase S8/S53" evidence="8">
    <location>
        <begin position="213"/>
        <end position="526"/>
    </location>
</feature>
<dbReference type="PROSITE" id="PS00137">
    <property type="entry name" value="SUBTILASE_HIS"/>
    <property type="match status" value="1"/>
</dbReference>